<feature type="region of interest" description="Disordered" evidence="1">
    <location>
        <begin position="1"/>
        <end position="44"/>
    </location>
</feature>
<evidence type="ECO:0000313" key="4">
    <source>
        <dbReference type="Proteomes" id="UP000027120"/>
    </source>
</evidence>
<protein>
    <submittedName>
        <fullName evidence="3">Uncharacterized protein</fullName>
    </submittedName>
</protein>
<keyword evidence="4" id="KW-1185">Reference proteome</keyword>
<feature type="transmembrane region" description="Helical" evidence="2">
    <location>
        <begin position="294"/>
        <end position="315"/>
    </location>
</feature>
<dbReference type="Proteomes" id="UP000027120">
    <property type="component" value="Unassembled WGS sequence"/>
</dbReference>
<dbReference type="PANTHER" id="PTHR33870">
    <property type="entry name" value="CARDIOMYOPATHY-ASSOCIATED PROTEIN"/>
    <property type="match status" value="1"/>
</dbReference>
<feature type="compositionally biased region" description="Low complexity" evidence="1">
    <location>
        <begin position="108"/>
        <end position="122"/>
    </location>
</feature>
<gene>
    <name evidence="3" type="ORF">CISIN_1g0479991mg</name>
</gene>
<feature type="region of interest" description="Disordered" evidence="1">
    <location>
        <begin position="142"/>
        <end position="218"/>
    </location>
</feature>
<evidence type="ECO:0000256" key="1">
    <source>
        <dbReference type="SAM" id="MobiDB-lite"/>
    </source>
</evidence>
<feature type="compositionally biased region" description="Basic and acidic residues" evidence="1">
    <location>
        <begin position="207"/>
        <end position="218"/>
    </location>
</feature>
<dbReference type="STRING" id="2711.A0A067E2J0"/>
<dbReference type="AlphaFoldDB" id="A0A067E2J0"/>
<reference evidence="3 4" key="1">
    <citation type="submission" date="2014-04" db="EMBL/GenBank/DDBJ databases">
        <authorList>
            <consortium name="International Citrus Genome Consortium"/>
            <person name="Gmitter F."/>
            <person name="Chen C."/>
            <person name="Farmerie W."/>
            <person name="Harkins T."/>
            <person name="Desany B."/>
            <person name="Mohiuddin M."/>
            <person name="Kodira C."/>
            <person name="Borodovsky M."/>
            <person name="Lomsadze A."/>
            <person name="Burns P."/>
            <person name="Jenkins J."/>
            <person name="Prochnik S."/>
            <person name="Shu S."/>
            <person name="Chapman J."/>
            <person name="Pitluck S."/>
            <person name="Schmutz J."/>
            <person name="Rokhsar D."/>
        </authorList>
    </citation>
    <scope>NUCLEOTIDE SEQUENCE</scope>
</reference>
<feature type="compositionally biased region" description="Acidic residues" evidence="1">
    <location>
        <begin position="165"/>
        <end position="203"/>
    </location>
</feature>
<dbReference type="EMBL" id="KK785110">
    <property type="protein sequence ID" value="KDO49444.1"/>
    <property type="molecule type" value="Genomic_DNA"/>
</dbReference>
<feature type="compositionally biased region" description="Basic and acidic residues" evidence="1">
    <location>
        <begin position="1"/>
        <end position="12"/>
    </location>
</feature>
<keyword evidence="2" id="KW-1133">Transmembrane helix</keyword>
<sequence>SSLIDALKEDHLGSAPGSSSIDALKEDHLGSAPGSSSIDALKEDHLGSAPGSSLIDALKEDHFAFAPGSFLIDALKEDELGSAPALSWRRLEEDYGEGNGADGDESLDSGSDGAESSSPDASMADIMPMLDELHPLLQLEAPRPACGSHDGSDAGSERLHKSDDESLDSEEDTDNQGESVDSEEDTDNQGEGEDDNDDDEEEGVTTKGEKEDESKSVIKWTEVDQKNLMDLGTSELERNQRLENLIARRRARKIMRLMAEKNLIDLESSDLLLVFHQLQQQGGTLLNFLMIPMMIWPFLDLHLLFCCQVGTLLIFPMTQMKKNLISRETVSSKSSQRCNKRNRYTGEMKPSA</sequence>
<evidence type="ECO:0000313" key="3">
    <source>
        <dbReference type="EMBL" id="KDO49444.1"/>
    </source>
</evidence>
<feature type="non-terminal residue" evidence="3">
    <location>
        <position position="1"/>
    </location>
</feature>
<feature type="region of interest" description="Disordered" evidence="1">
    <location>
        <begin position="94"/>
        <end position="122"/>
    </location>
</feature>
<feature type="compositionally biased region" description="Basic and acidic residues" evidence="1">
    <location>
        <begin position="150"/>
        <end position="164"/>
    </location>
</feature>
<name>A0A067E2J0_CITSI</name>
<organism evidence="3 4">
    <name type="scientific">Citrus sinensis</name>
    <name type="common">Sweet orange</name>
    <name type="synonym">Citrus aurantium var. sinensis</name>
    <dbReference type="NCBI Taxonomy" id="2711"/>
    <lineage>
        <taxon>Eukaryota</taxon>
        <taxon>Viridiplantae</taxon>
        <taxon>Streptophyta</taxon>
        <taxon>Embryophyta</taxon>
        <taxon>Tracheophyta</taxon>
        <taxon>Spermatophyta</taxon>
        <taxon>Magnoliopsida</taxon>
        <taxon>eudicotyledons</taxon>
        <taxon>Gunneridae</taxon>
        <taxon>Pentapetalae</taxon>
        <taxon>rosids</taxon>
        <taxon>malvids</taxon>
        <taxon>Sapindales</taxon>
        <taxon>Rutaceae</taxon>
        <taxon>Aurantioideae</taxon>
        <taxon>Citrus</taxon>
    </lineage>
</organism>
<dbReference type="PANTHER" id="PTHR33870:SF4">
    <property type="entry name" value="CARDIOMYOPATHY-ASSOCIATED PROTEIN"/>
    <property type="match status" value="1"/>
</dbReference>
<proteinExistence type="predicted"/>
<keyword evidence="2" id="KW-0812">Transmembrane</keyword>
<evidence type="ECO:0000256" key="2">
    <source>
        <dbReference type="SAM" id="Phobius"/>
    </source>
</evidence>
<accession>A0A067E2J0</accession>
<keyword evidence="2" id="KW-0472">Membrane</keyword>
<feature type="region of interest" description="Disordered" evidence="1">
    <location>
        <begin position="331"/>
        <end position="352"/>
    </location>
</feature>